<dbReference type="Pfam" id="PF07715">
    <property type="entry name" value="Plug"/>
    <property type="match status" value="1"/>
</dbReference>
<dbReference type="InterPro" id="IPR012910">
    <property type="entry name" value="Plug_dom"/>
</dbReference>
<keyword evidence="4" id="KW-0410">Iron transport</keyword>
<keyword evidence="3 12" id="KW-1134">Transmembrane beta strand</keyword>
<keyword evidence="19" id="KW-1185">Reference proteome</keyword>
<dbReference type="PROSITE" id="PS52016">
    <property type="entry name" value="TONB_DEPENDENT_REC_3"/>
    <property type="match status" value="1"/>
</dbReference>
<evidence type="ECO:0000256" key="15">
    <source>
        <dbReference type="SAM" id="SignalP"/>
    </source>
</evidence>
<comment type="similarity">
    <text evidence="12 14">Belongs to the TonB-dependent receptor family.</text>
</comment>
<sequence>MQLKRNLLSLALAAAGYGVAGMACAADVSTTAADAAEAADTQVLESVNVTANRRVQSIQEYAGTIQSFTGEDIERLGVNTDFTNLQAVVPGLQITRQEGKYEIFLRGIGAADSDFSSDPSIATYYNGIYLPRPRSIGPMFFDVERIEVNKGPQGTVRGRNATGGSINIIPNLPELGQFGGSVKIGFGDYNAQTQEGVVNLPLGETLAVRAALYSDKHDSYYTNGYPSHFEPPGAIDNQAARVSVLWQPTESFSANLMVDRVEENGSGDPGVFANRALAAGYDIDDLDDPYRQYFRTEGLTANDIKGVAGTLTWSFDRFSVEYNGSWREYDFYNRNASREWQLGFVYPGSEREAYHNPERLAWYDTFYQAEKSSSSINELRFFGETDRLIWSAGGFFFGEKFDYLSWDVGNGYFGDCDWYRPGTICGWQDGLGGENRGDDSRVRSNAAYGDFTFKWNDDLRFIGGLRYTDDKKTARESNMKYQFVIPEELFAQFGLDPNLTTNPYTTGLILGSSGFQLRDPGGRLLNDPRICSGWSPAALTCNGGSNHSIDYFLDGIARFGTQDNWDDFLARYRDQIELIIRSDYPDGRSANVYKDNFVDWRAGFEYDIADRSMLYGTISTGTRSGGINRPLVLGDGTVLARTWKPEELLVYEVGSKNDFNWNGRPVRLNGSLFYYDYQNKVVQNLIAIPSPTPTNPAATTLQVFSDNAANAEVLGLEIEAGIKLAHGFDVSLNYNYLDSQFKDSSILDTRAGGQNLIVPIGGNRLPNTSTHNVNLVLSQIIDVEWGAVHSIDWTMNMLYRSDYYLTAFNNRGFGRDANGQVIEIPLAQMPVNNGSNPAQIGPAANGLALSDRVDAFAVFNLSAGMTMGDDDQFRLSAYIANVTDKAYSGKGFINDSVNLRYLNTPRTYGLQFAAKF</sequence>
<evidence type="ECO:0000256" key="8">
    <source>
        <dbReference type="ARBA" id="ARBA00023065"/>
    </source>
</evidence>
<reference evidence="18" key="1">
    <citation type="submission" date="2022-09" db="EMBL/GenBank/DDBJ databases">
        <title>Tahibacter sp. nov., isolated from a fresh water.</title>
        <authorList>
            <person name="Baek J.H."/>
            <person name="Lee J.K."/>
            <person name="Kim J.M."/>
            <person name="Jeon C.O."/>
        </authorList>
    </citation>
    <scope>NUCLEOTIDE SEQUENCE</scope>
    <source>
        <strain evidence="18">W38</strain>
    </source>
</reference>
<dbReference type="SUPFAM" id="SSF56935">
    <property type="entry name" value="Porins"/>
    <property type="match status" value="1"/>
</dbReference>
<dbReference type="InterPro" id="IPR036942">
    <property type="entry name" value="Beta-barrel_TonB_sf"/>
</dbReference>
<feature type="short sequence motif" description="TonB C-terminal box" evidence="13">
    <location>
        <begin position="899"/>
        <end position="916"/>
    </location>
</feature>
<evidence type="ECO:0000256" key="11">
    <source>
        <dbReference type="ARBA" id="ARBA00023237"/>
    </source>
</evidence>
<organism evidence="18 19">
    <name type="scientific">Tahibacter amnicola</name>
    <dbReference type="NCBI Taxonomy" id="2976241"/>
    <lineage>
        <taxon>Bacteria</taxon>
        <taxon>Pseudomonadati</taxon>
        <taxon>Pseudomonadota</taxon>
        <taxon>Gammaproteobacteria</taxon>
        <taxon>Lysobacterales</taxon>
        <taxon>Rhodanobacteraceae</taxon>
        <taxon>Tahibacter</taxon>
    </lineage>
</organism>
<keyword evidence="11 12" id="KW-0998">Cell outer membrane</keyword>
<evidence type="ECO:0000256" key="3">
    <source>
        <dbReference type="ARBA" id="ARBA00022452"/>
    </source>
</evidence>
<accession>A0ABY6BDM0</accession>
<dbReference type="RefSeq" id="WP_261695081.1">
    <property type="nucleotide sequence ID" value="NZ_CP104694.1"/>
</dbReference>
<evidence type="ECO:0000256" key="14">
    <source>
        <dbReference type="RuleBase" id="RU003357"/>
    </source>
</evidence>
<comment type="subcellular location">
    <subcellularLocation>
        <location evidence="1 12">Cell outer membrane</location>
        <topology evidence="1 12">Multi-pass membrane protein</topology>
    </subcellularLocation>
</comment>
<keyword evidence="6 15" id="KW-0732">Signal</keyword>
<dbReference type="PROSITE" id="PS51257">
    <property type="entry name" value="PROKAR_LIPOPROTEIN"/>
    <property type="match status" value="1"/>
</dbReference>
<dbReference type="InterPro" id="IPR039426">
    <property type="entry name" value="TonB-dep_rcpt-like"/>
</dbReference>
<feature type="domain" description="TonB-dependent receptor-like beta-barrel" evidence="16">
    <location>
        <begin position="277"/>
        <end position="882"/>
    </location>
</feature>
<keyword evidence="8" id="KW-0406">Ion transport</keyword>
<evidence type="ECO:0000256" key="2">
    <source>
        <dbReference type="ARBA" id="ARBA00022448"/>
    </source>
</evidence>
<evidence type="ECO:0000313" key="18">
    <source>
        <dbReference type="EMBL" id="UXI68119.1"/>
    </source>
</evidence>
<keyword evidence="18" id="KW-0675">Receptor</keyword>
<evidence type="ECO:0000256" key="10">
    <source>
        <dbReference type="ARBA" id="ARBA00023136"/>
    </source>
</evidence>
<keyword evidence="7" id="KW-0408">Iron</keyword>
<dbReference type="PANTHER" id="PTHR32552:SF81">
    <property type="entry name" value="TONB-DEPENDENT OUTER MEMBRANE RECEPTOR"/>
    <property type="match status" value="1"/>
</dbReference>
<evidence type="ECO:0000256" key="1">
    <source>
        <dbReference type="ARBA" id="ARBA00004571"/>
    </source>
</evidence>
<dbReference type="PANTHER" id="PTHR32552">
    <property type="entry name" value="FERRICHROME IRON RECEPTOR-RELATED"/>
    <property type="match status" value="1"/>
</dbReference>
<feature type="domain" description="TonB-dependent receptor plug" evidence="17">
    <location>
        <begin position="58"/>
        <end position="164"/>
    </location>
</feature>
<evidence type="ECO:0000256" key="4">
    <source>
        <dbReference type="ARBA" id="ARBA00022496"/>
    </source>
</evidence>
<dbReference type="Gene3D" id="2.40.170.20">
    <property type="entry name" value="TonB-dependent receptor, beta-barrel domain"/>
    <property type="match status" value="3"/>
</dbReference>
<dbReference type="PROSITE" id="PS01156">
    <property type="entry name" value="TONB_DEPENDENT_REC_2"/>
    <property type="match status" value="1"/>
</dbReference>
<evidence type="ECO:0000256" key="13">
    <source>
        <dbReference type="PROSITE-ProRule" id="PRU10144"/>
    </source>
</evidence>
<protein>
    <submittedName>
        <fullName evidence="18">TonB-dependent receptor</fullName>
    </submittedName>
</protein>
<dbReference type="EMBL" id="CP104694">
    <property type="protein sequence ID" value="UXI68119.1"/>
    <property type="molecule type" value="Genomic_DNA"/>
</dbReference>
<keyword evidence="5 12" id="KW-0812">Transmembrane</keyword>
<dbReference type="InterPro" id="IPR010917">
    <property type="entry name" value="TonB_rcpt_CS"/>
</dbReference>
<dbReference type="Proteomes" id="UP001064632">
    <property type="component" value="Chromosome"/>
</dbReference>
<evidence type="ECO:0000256" key="7">
    <source>
        <dbReference type="ARBA" id="ARBA00023004"/>
    </source>
</evidence>
<evidence type="ECO:0000313" key="19">
    <source>
        <dbReference type="Proteomes" id="UP001064632"/>
    </source>
</evidence>
<evidence type="ECO:0000256" key="9">
    <source>
        <dbReference type="ARBA" id="ARBA00023077"/>
    </source>
</evidence>
<evidence type="ECO:0000256" key="5">
    <source>
        <dbReference type="ARBA" id="ARBA00022692"/>
    </source>
</evidence>
<keyword evidence="10 12" id="KW-0472">Membrane</keyword>
<keyword evidence="2 12" id="KW-0813">Transport</keyword>
<gene>
    <name evidence="18" type="ORF">N4264_00250</name>
</gene>
<dbReference type="InterPro" id="IPR000531">
    <property type="entry name" value="Beta-barrel_TonB"/>
</dbReference>
<feature type="chain" id="PRO_5045700819" evidence="15">
    <location>
        <begin position="26"/>
        <end position="916"/>
    </location>
</feature>
<dbReference type="Pfam" id="PF00593">
    <property type="entry name" value="TonB_dep_Rec_b-barrel"/>
    <property type="match status" value="1"/>
</dbReference>
<proteinExistence type="inferred from homology"/>
<name>A0ABY6BDM0_9GAMM</name>
<keyword evidence="9 14" id="KW-0798">TonB box</keyword>
<evidence type="ECO:0000256" key="12">
    <source>
        <dbReference type="PROSITE-ProRule" id="PRU01360"/>
    </source>
</evidence>
<evidence type="ECO:0000259" key="16">
    <source>
        <dbReference type="Pfam" id="PF00593"/>
    </source>
</evidence>
<evidence type="ECO:0000259" key="17">
    <source>
        <dbReference type="Pfam" id="PF07715"/>
    </source>
</evidence>
<evidence type="ECO:0000256" key="6">
    <source>
        <dbReference type="ARBA" id="ARBA00022729"/>
    </source>
</evidence>
<feature type="signal peptide" evidence="15">
    <location>
        <begin position="1"/>
        <end position="25"/>
    </location>
</feature>